<organism evidence="2">
    <name type="scientific">marine metagenome</name>
    <dbReference type="NCBI Taxonomy" id="408172"/>
    <lineage>
        <taxon>unclassified sequences</taxon>
        <taxon>metagenomes</taxon>
        <taxon>ecological metagenomes</taxon>
    </lineage>
</organism>
<evidence type="ECO:0000313" key="2">
    <source>
        <dbReference type="EMBL" id="SVC66218.1"/>
    </source>
</evidence>
<feature type="transmembrane region" description="Helical" evidence="1">
    <location>
        <begin position="12"/>
        <end position="35"/>
    </location>
</feature>
<protein>
    <recommendedName>
        <fullName evidence="3">DUF1146 domain-containing protein</fullName>
    </recommendedName>
</protein>
<sequence length="37" mass="4315">MARIKIHMRVFLYALLFGMIAYGVVQIGIALHRFFAF</sequence>
<evidence type="ECO:0008006" key="3">
    <source>
        <dbReference type="Google" id="ProtNLM"/>
    </source>
</evidence>
<accession>A0A382P0E0</accession>
<gene>
    <name evidence="2" type="ORF">METZ01_LOCUS319072</name>
</gene>
<dbReference type="AlphaFoldDB" id="A0A382P0E0"/>
<evidence type="ECO:0000256" key="1">
    <source>
        <dbReference type="SAM" id="Phobius"/>
    </source>
</evidence>
<proteinExistence type="predicted"/>
<name>A0A382P0E0_9ZZZZ</name>
<keyword evidence="1" id="KW-0812">Transmembrane</keyword>
<keyword evidence="1" id="KW-1133">Transmembrane helix</keyword>
<keyword evidence="1" id="KW-0472">Membrane</keyword>
<dbReference type="EMBL" id="UINC01103668">
    <property type="protein sequence ID" value="SVC66218.1"/>
    <property type="molecule type" value="Genomic_DNA"/>
</dbReference>
<reference evidence="2" key="1">
    <citation type="submission" date="2018-05" db="EMBL/GenBank/DDBJ databases">
        <authorList>
            <person name="Lanie J.A."/>
            <person name="Ng W.-L."/>
            <person name="Kazmierczak K.M."/>
            <person name="Andrzejewski T.M."/>
            <person name="Davidsen T.M."/>
            <person name="Wayne K.J."/>
            <person name="Tettelin H."/>
            <person name="Glass J.I."/>
            <person name="Rusch D."/>
            <person name="Podicherti R."/>
            <person name="Tsui H.-C.T."/>
            <person name="Winkler M.E."/>
        </authorList>
    </citation>
    <scope>NUCLEOTIDE SEQUENCE</scope>
</reference>